<organism evidence="1 2">
    <name type="scientific">Paraburkholderia elongata</name>
    <dbReference type="NCBI Taxonomy" id="2675747"/>
    <lineage>
        <taxon>Bacteria</taxon>
        <taxon>Pseudomonadati</taxon>
        <taxon>Pseudomonadota</taxon>
        <taxon>Betaproteobacteria</taxon>
        <taxon>Burkholderiales</taxon>
        <taxon>Burkholderiaceae</taxon>
        <taxon>Paraburkholderia</taxon>
    </lineage>
</organism>
<evidence type="ECO:0000313" key="2">
    <source>
        <dbReference type="Proteomes" id="UP000655523"/>
    </source>
</evidence>
<dbReference type="EMBL" id="WOEZ01000225">
    <property type="protein sequence ID" value="NPT60487.1"/>
    <property type="molecule type" value="Genomic_DNA"/>
</dbReference>
<name>A0A972NX06_9BURK</name>
<reference evidence="1 2" key="1">
    <citation type="submission" date="2019-11" db="EMBL/GenBank/DDBJ databases">
        <title>Metabolism of dissolved organic matter in forest soils.</title>
        <authorList>
            <person name="Cyle K.T."/>
            <person name="Wilhelm R.C."/>
            <person name="Martinez C.E."/>
        </authorList>
    </citation>
    <scope>NUCLEOTIDE SEQUENCE [LARGE SCALE GENOMIC DNA]</scope>
    <source>
        <strain evidence="1 2">5N</strain>
    </source>
</reference>
<accession>A0A972NX06</accession>
<evidence type="ECO:0000313" key="1">
    <source>
        <dbReference type="EMBL" id="NPT60487.1"/>
    </source>
</evidence>
<gene>
    <name evidence="1" type="ORF">GNZ13_39545</name>
</gene>
<dbReference type="Proteomes" id="UP000655523">
    <property type="component" value="Unassembled WGS sequence"/>
</dbReference>
<proteinExistence type="predicted"/>
<dbReference type="RefSeq" id="WP_172175484.1">
    <property type="nucleotide sequence ID" value="NZ_WOEZ01000225.1"/>
</dbReference>
<keyword evidence="2" id="KW-1185">Reference proteome</keyword>
<dbReference type="AlphaFoldDB" id="A0A972NX06"/>
<protein>
    <submittedName>
        <fullName evidence="1">Uncharacterized protein</fullName>
    </submittedName>
</protein>
<comment type="caution">
    <text evidence="1">The sequence shown here is derived from an EMBL/GenBank/DDBJ whole genome shotgun (WGS) entry which is preliminary data.</text>
</comment>
<sequence length="181" mass="19959">MNSAGRRANVLEQRINGLRHRDRLTLHEAADFVEERLGTFSDAALRLVIESVEANKFPAHIEPEINSWQGTVVRPVDPDRSTVATADLLAWLDMLDSGKSTKQTERAADVGGRPLGERERTTLLVIIAGLAKEAKIDVLKPSKAGVEIEQLIARTGARVACRTIENHLKRIPEALEKLTTP</sequence>